<dbReference type="EMBL" id="BMAO01006249">
    <property type="protein sequence ID" value="GFR07241.1"/>
    <property type="molecule type" value="Genomic_DNA"/>
</dbReference>
<evidence type="ECO:0000313" key="2">
    <source>
        <dbReference type="Proteomes" id="UP000887116"/>
    </source>
</evidence>
<accession>A0A8X6LDW6</accession>
<comment type="caution">
    <text evidence="1">The sequence shown here is derived from an EMBL/GenBank/DDBJ whole genome shotgun (WGS) entry which is preliminary data.</text>
</comment>
<keyword evidence="2" id="KW-1185">Reference proteome</keyword>
<reference evidence="1" key="1">
    <citation type="submission" date="2020-07" db="EMBL/GenBank/DDBJ databases">
        <title>Multicomponent nature underlies the extraordinary mechanical properties of spider dragline silk.</title>
        <authorList>
            <person name="Kono N."/>
            <person name="Nakamura H."/>
            <person name="Mori M."/>
            <person name="Yoshida Y."/>
            <person name="Ohtoshi R."/>
            <person name="Malay A.D."/>
            <person name="Moran D.A.P."/>
            <person name="Tomita M."/>
            <person name="Numata K."/>
            <person name="Arakawa K."/>
        </authorList>
    </citation>
    <scope>NUCLEOTIDE SEQUENCE</scope>
</reference>
<dbReference type="Proteomes" id="UP000887116">
    <property type="component" value="Unassembled WGS sequence"/>
</dbReference>
<organism evidence="1 2">
    <name type="scientific">Trichonephila clavata</name>
    <name type="common">Joro spider</name>
    <name type="synonym">Nephila clavata</name>
    <dbReference type="NCBI Taxonomy" id="2740835"/>
    <lineage>
        <taxon>Eukaryota</taxon>
        <taxon>Metazoa</taxon>
        <taxon>Ecdysozoa</taxon>
        <taxon>Arthropoda</taxon>
        <taxon>Chelicerata</taxon>
        <taxon>Arachnida</taxon>
        <taxon>Araneae</taxon>
        <taxon>Araneomorphae</taxon>
        <taxon>Entelegynae</taxon>
        <taxon>Araneoidea</taxon>
        <taxon>Nephilidae</taxon>
        <taxon>Trichonephila</taxon>
    </lineage>
</organism>
<name>A0A8X6LDW6_TRICU</name>
<protein>
    <submittedName>
        <fullName evidence="1">Uncharacterized protein</fullName>
    </submittedName>
</protein>
<proteinExistence type="predicted"/>
<evidence type="ECO:0000313" key="1">
    <source>
        <dbReference type="EMBL" id="GFR07241.1"/>
    </source>
</evidence>
<sequence>MLSQGNWAASSVLNSLSGTSDMLLSWIVRWKGVLRKQDTERDVKKNLWSLILTLSQGNWTAYSVLNSLSGTSDMLLSWIVRWKRVLRKQDTERNIEKKRNLCNLILTLMLSQGNWAASSVLNSLSGTGDMSLS</sequence>
<dbReference type="AlphaFoldDB" id="A0A8X6LDW6"/>
<gene>
    <name evidence="1" type="ORF">TNCT_487221</name>
</gene>